<dbReference type="OrthoDB" id="6353231at2759"/>
<dbReference type="STRING" id="2018661.A0A2A2KYQ4"/>
<dbReference type="SUPFAM" id="SSF50494">
    <property type="entry name" value="Trypsin-like serine proteases"/>
    <property type="match status" value="1"/>
</dbReference>
<evidence type="ECO:0000313" key="2">
    <source>
        <dbReference type="EMBL" id="PAV79065.1"/>
    </source>
</evidence>
<dbReference type="InterPro" id="IPR043504">
    <property type="entry name" value="Peptidase_S1_PA_chymotrypsin"/>
</dbReference>
<dbReference type="InterPro" id="IPR001314">
    <property type="entry name" value="Peptidase_S1A"/>
</dbReference>
<reference evidence="2 3" key="1">
    <citation type="journal article" date="2017" name="Curr. Biol.">
        <title>Genome architecture and evolution of a unichromosomal asexual nematode.</title>
        <authorList>
            <person name="Fradin H."/>
            <person name="Zegar C."/>
            <person name="Gutwein M."/>
            <person name="Lucas J."/>
            <person name="Kovtun M."/>
            <person name="Corcoran D."/>
            <person name="Baugh L.R."/>
            <person name="Kiontke K."/>
            <person name="Gunsalus K."/>
            <person name="Fitch D.H."/>
            <person name="Piano F."/>
        </authorList>
    </citation>
    <scope>NUCLEOTIDE SEQUENCE [LARGE SCALE GENOMIC DNA]</scope>
    <source>
        <strain evidence="2">PF1309</strain>
    </source>
</reference>
<name>A0A2A2KYQ4_9BILA</name>
<accession>A0A2A2KYQ4</accession>
<dbReference type="GO" id="GO:0006508">
    <property type="term" value="P:proteolysis"/>
    <property type="evidence" value="ECO:0007669"/>
    <property type="project" value="InterPro"/>
</dbReference>
<feature type="domain" description="Peptidase S1" evidence="1">
    <location>
        <begin position="134"/>
        <end position="426"/>
    </location>
</feature>
<dbReference type="Gene3D" id="2.40.10.10">
    <property type="entry name" value="Trypsin-like serine proteases"/>
    <property type="match status" value="1"/>
</dbReference>
<sequence length="426" mass="48743">MQQKMDEQFLQYRRDLDGQKRHYEMQIAGLIAKIKRNSALFECMRRQNDIILDKCIEYWKEREKANNECRRWLIKSLNIRITEEKKVLIDEVILKPLNYGYVIFEDNPKTCGLKSGKYFTPNTYRSTESSTHKILNGEPVDMGEFPFSVFIRIMIEDRSGICSGTLISRRHVLTASHCFAFFDEDPFKDCVLTTKDNDDILESTFIRIGGVCQEESAQFKCDETMTGKTFMAKRIFVGPYVGMRCSEGRDIALIELAEAVDISVLPHICLPHRHNIDRLDNRKGVLLLATGIGSDPGKEGYADKPVPRLQKGQLGYPIAYKECNAVFRKSQLRDLPPGLICSVETHERNVCKGDSGGGVSTIHKKMGRMFVWGIVSFGSDCTELKNGAKPSAQMNTDVRYYSALIDDFMGERIEDRQKEWSKYETL</sequence>
<dbReference type="PANTHER" id="PTHR24260">
    <property type="match status" value="1"/>
</dbReference>
<dbReference type="PROSITE" id="PS50240">
    <property type="entry name" value="TRYPSIN_DOM"/>
    <property type="match status" value="1"/>
</dbReference>
<dbReference type="AlphaFoldDB" id="A0A2A2KYQ4"/>
<dbReference type="PRINTS" id="PR00722">
    <property type="entry name" value="CHYMOTRYPSIN"/>
</dbReference>
<keyword evidence="3" id="KW-1185">Reference proteome</keyword>
<evidence type="ECO:0000313" key="3">
    <source>
        <dbReference type="Proteomes" id="UP000218231"/>
    </source>
</evidence>
<dbReference type="InterPro" id="IPR001254">
    <property type="entry name" value="Trypsin_dom"/>
</dbReference>
<dbReference type="InterPro" id="IPR051333">
    <property type="entry name" value="CLIP_Serine_Protease"/>
</dbReference>
<dbReference type="PANTHER" id="PTHR24260:SF141">
    <property type="entry name" value="TRYPSIN-LIKE PROTEASE TRY-5"/>
    <property type="match status" value="1"/>
</dbReference>
<dbReference type="PROSITE" id="PS00134">
    <property type="entry name" value="TRYPSIN_HIS"/>
    <property type="match status" value="1"/>
</dbReference>
<dbReference type="SMART" id="SM00020">
    <property type="entry name" value="Tryp_SPc"/>
    <property type="match status" value="1"/>
</dbReference>
<dbReference type="Pfam" id="PF00089">
    <property type="entry name" value="Trypsin"/>
    <property type="match status" value="2"/>
</dbReference>
<organism evidence="2 3">
    <name type="scientific">Diploscapter pachys</name>
    <dbReference type="NCBI Taxonomy" id="2018661"/>
    <lineage>
        <taxon>Eukaryota</taxon>
        <taxon>Metazoa</taxon>
        <taxon>Ecdysozoa</taxon>
        <taxon>Nematoda</taxon>
        <taxon>Chromadorea</taxon>
        <taxon>Rhabditida</taxon>
        <taxon>Rhabditina</taxon>
        <taxon>Rhabditomorpha</taxon>
        <taxon>Rhabditoidea</taxon>
        <taxon>Rhabditidae</taxon>
        <taxon>Diploscapter</taxon>
    </lineage>
</organism>
<dbReference type="InterPro" id="IPR018114">
    <property type="entry name" value="TRYPSIN_HIS"/>
</dbReference>
<gene>
    <name evidence="2" type="ORF">WR25_15747</name>
</gene>
<proteinExistence type="predicted"/>
<dbReference type="EMBL" id="LIAE01007474">
    <property type="protein sequence ID" value="PAV79065.1"/>
    <property type="molecule type" value="Genomic_DNA"/>
</dbReference>
<evidence type="ECO:0000259" key="1">
    <source>
        <dbReference type="PROSITE" id="PS50240"/>
    </source>
</evidence>
<comment type="caution">
    <text evidence="2">The sequence shown here is derived from an EMBL/GenBank/DDBJ whole genome shotgun (WGS) entry which is preliminary data.</text>
</comment>
<protein>
    <recommendedName>
        <fullName evidence="1">Peptidase S1 domain-containing protein</fullName>
    </recommendedName>
</protein>
<dbReference type="InterPro" id="IPR009003">
    <property type="entry name" value="Peptidase_S1_PA"/>
</dbReference>
<dbReference type="Proteomes" id="UP000218231">
    <property type="component" value="Unassembled WGS sequence"/>
</dbReference>
<dbReference type="GO" id="GO:0004252">
    <property type="term" value="F:serine-type endopeptidase activity"/>
    <property type="evidence" value="ECO:0007669"/>
    <property type="project" value="InterPro"/>
</dbReference>